<reference evidence="3 4" key="1">
    <citation type="submission" date="2017-05" db="EMBL/GenBank/DDBJ databases">
        <authorList>
            <person name="Song R."/>
            <person name="Chenine A.L."/>
            <person name="Ruprecht R.M."/>
        </authorList>
    </citation>
    <scope>NUCLEOTIDE SEQUENCE [LARGE SCALE GENOMIC DNA]</scope>
    <source>
        <strain evidence="3 4">DSM 26136</strain>
    </source>
</reference>
<name>A0A1Y0ERP1_9BURK</name>
<dbReference type="OrthoDB" id="9151668at2"/>
<gene>
    <name evidence="3" type="ORF">CCO03_18105</name>
</gene>
<protein>
    <recommendedName>
        <fullName evidence="5">General secretion pathway protein GspJ</fullName>
    </recommendedName>
</protein>
<evidence type="ECO:0000256" key="1">
    <source>
        <dbReference type="ARBA" id="ARBA00022481"/>
    </source>
</evidence>
<dbReference type="InterPro" id="IPR000983">
    <property type="entry name" value="Bac_GSPG_pilin"/>
</dbReference>
<keyword evidence="2" id="KW-1133">Transmembrane helix</keyword>
<dbReference type="GO" id="GO:0015627">
    <property type="term" value="C:type II protein secretion system complex"/>
    <property type="evidence" value="ECO:0007669"/>
    <property type="project" value="InterPro"/>
</dbReference>
<dbReference type="Pfam" id="PF07963">
    <property type="entry name" value="N_methyl"/>
    <property type="match status" value="1"/>
</dbReference>
<dbReference type="SUPFAM" id="SSF54523">
    <property type="entry name" value="Pili subunits"/>
    <property type="match status" value="1"/>
</dbReference>
<dbReference type="PROSITE" id="PS00409">
    <property type="entry name" value="PROKAR_NTER_METHYL"/>
    <property type="match status" value="1"/>
</dbReference>
<dbReference type="NCBIfam" id="TIGR02532">
    <property type="entry name" value="IV_pilin_GFxxxE"/>
    <property type="match status" value="1"/>
</dbReference>
<sequence length="249" mass="27423">MPVLHGQLKATPAPRRAQRGFTLVEVLVAIVVLALMAVMSWRAIDGMARAQGQSRGYTDDVLAMNAAIAQWKTDLDQQLVPLDALRSTAAREPTPMQWDGQSMRITRRVGAEGDAALQVVAWARRLDGQGTWMRWQSGPLTRVSDWRAAWDAAGRWAQGGLIGDQARETRLLPLTDWQLSYYRGNTWTNALSSSATQVQTGSDEQGQRIRTQSQGMVDGVRLVLQLPQGQAFSGTVTVDWVRPTRGGGR</sequence>
<keyword evidence="2" id="KW-0472">Membrane</keyword>
<dbReference type="PRINTS" id="PR00813">
    <property type="entry name" value="BCTERIALGSPG"/>
</dbReference>
<dbReference type="EMBL" id="CP021455">
    <property type="protein sequence ID" value="ARU06335.1"/>
    <property type="molecule type" value="Genomic_DNA"/>
</dbReference>
<dbReference type="KEGG" id="cser:CCO03_18105"/>
<dbReference type="GO" id="GO:0015628">
    <property type="term" value="P:protein secretion by the type II secretion system"/>
    <property type="evidence" value="ECO:0007669"/>
    <property type="project" value="InterPro"/>
</dbReference>
<dbReference type="AlphaFoldDB" id="A0A1Y0ERP1"/>
<dbReference type="InterPro" id="IPR012902">
    <property type="entry name" value="N_methyl_site"/>
</dbReference>
<evidence type="ECO:0008006" key="5">
    <source>
        <dbReference type="Google" id="ProtNLM"/>
    </source>
</evidence>
<dbReference type="Proteomes" id="UP000196138">
    <property type="component" value="Chromosome"/>
</dbReference>
<evidence type="ECO:0000313" key="3">
    <source>
        <dbReference type="EMBL" id="ARU06335.1"/>
    </source>
</evidence>
<dbReference type="RefSeq" id="WP_087283379.1">
    <property type="nucleotide sequence ID" value="NZ_CP021455.1"/>
</dbReference>
<keyword evidence="1" id="KW-0488">Methylation</keyword>
<evidence type="ECO:0000313" key="4">
    <source>
        <dbReference type="Proteomes" id="UP000196138"/>
    </source>
</evidence>
<keyword evidence="2" id="KW-0812">Transmembrane</keyword>
<feature type="transmembrane region" description="Helical" evidence="2">
    <location>
        <begin position="21"/>
        <end position="41"/>
    </location>
</feature>
<accession>A0A1Y0ERP1</accession>
<keyword evidence="4" id="KW-1185">Reference proteome</keyword>
<dbReference type="InterPro" id="IPR045584">
    <property type="entry name" value="Pilin-like"/>
</dbReference>
<proteinExistence type="predicted"/>
<evidence type="ECO:0000256" key="2">
    <source>
        <dbReference type="SAM" id="Phobius"/>
    </source>
</evidence>
<organism evidence="3 4">
    <name type="scientific">Comamonas serinivorans</name>
    <dbReference type="NCBI Taxonomy" id="1082851"/>
    <lineage>
        <taxon>Bacteria</taxon>
        <taxon>Pseudomonadati</taxon>
        <taxon>Pseudomonadota</taxon>
        <taxon>Betaproteobacteria</taxon>
        <taxon>Burkholderiales</taxon>
        <taxon>Comamonadaceae</taxon>
        <taxon>Comamonas</taxon>
    </lineage>
</organism>